<sequence>MASSPTSEVQRFFAFPPGTNSATAADDIEAYGENVAIINEWQRRHFQPRIDRLKPPTDGAWIIDRYFAREVLCLSRDWYLFDCVVCEDELPPLTQEAFEERGRSLLEKLGEYWKRYSRGMETWRTRWTFDFTVDDETEHKLRMWCLVERLDMYQLKKILTDEEETSLWRVFRMGLFHCVQGRWPSRYFREMQHWEYRFLAMSRCLWPDMLHLGYIGDPVTLGGAMACYNMNQYKMDDSHQRLAYYADNVSNIFQFVNKHAWEPVEAKASQAISAFLIYTTESQVE</sequence>
<dbReference type="GeneID" id="9589544"/>
<dbReference type="HOGENOM" id="CLU_078588_0_0_1"/>
<evidence type="ECO:0000313" key="1">
    <source>
        <dbReference type="EMBL" id="EFJ02107.1"/>
    </source>
</evidence>
<feature type="non-terminal residue" evidence="1">
    <location>
        <position position="285"/>
    </location>
</feature>
<dbReference type="AlphaFoldDB" id="D8PMA9"/>
<gene>
    <name evidence="1" type="ORF">SCHCODRAFT_103459</name>
</gene>
<organism evidence="2">
    <name type="scientific">Schizophyllum commune (strain H4-8 / FGSC 9210)</name>
    <name type="common">Split gill fungus</name>
    <dbReference type="NCBI Taxonomy" id="578458"/>
    <lineage>
        <taxon>Eukaryota</taxon>
        <taxon>Fungi</taxon>
        <taxon>Dikarya</taxon>
        <taxon>Basidiomycota</taxon>
        <taxon>Agaricomycotina</taxon>
        <taxon>Agaricomycetes</taxon>
        <taxon>Agaricomycetidae</taxon>
        <taxon>Agaricales</taxon>
        <taxon>Schizophyllaceae</taxon>
        <taxon>Schizophyllum</taxon>
    </lineage>
</organism>
<reference evidence="1 2" key="1">
    <citation type="journal article" date="2010" name="Nat. Biotechnol.">
        <title>Genome sequence of the model mushroom Schizophyllum commune.</title>
        <authorList>
            <person name="Ohm R.A."/>
            <person name="de Jong J.F."/>
            <person name="Lugones L.G."/>
            <person name="Aerts A."/>
            <person name="Kothe E."/>
            <person name="Stajich J.E."/>
            <person name="de Vries R.P."/>
            <person name="Record E."/>
            <person name="Levasseur A."/>
            <person name="Baker S.E."/>
            <person name="Bartholomew K.A."/>
            <person name="Coutinho P.M."/>
            <person name="Erdmann S."/>
            <person name="Fowler T.J."/>
            <person name="Gathman A.C."/>
            <person name="Lombard V."/>
            <person name="Henrissat B."/>
            <person name="Knabe N."/>
            <person name="Kuees U."/>
            <person name="Lilly W.W."/>
            <person name="Lindquist E."/>
            <person name="Lucas S."/>
            <person name="Magnuson J.K."/>
            <person name="Piumi F."/>
            <person name="Raudaskoski M."/>
            <person name="Salamov A."/>
            <person name="Schmutz J."/>
            <person name="Schwarze F.W.M.R."/>
            <person name="vanKuyk P.A."/>
            <person name="Horton J.S."/>
            <person name="Grigoriev I.V."/>
            <person name="Woesten H.A.B."/>
        </authorList>
    </citation>
    <scope>NUCLEOTIDE SEQUENCE [LARGE SCALE GENOMIC DNA]</scope>
    <source>
        <strain evidence="2">H4-8 / FGSC 9210</strain>
    </source>
</reference>
<accession>D8PMA9</accession>
<dbReference type="RefSeq" id="XP_003037009.1">
    <property type="nucleotide sequence ID" value="XM_003036963.1"/>
</dbReference>
<protein>
    <submittedName>
        <fullName evidence="1">Uncharacterized protein</fullName>
    </submittedName>
</protein>
<evidence type="ECO:0000313" key="2">
    <source>
        <dbReference type="Proteomes" id="UP000007431"/>
    </source>
</evidence>
<dbReference type="KEGG" id="scm:SCHCO_02697371"/>
<dbReference type="EMBL" id="GL377302">
    <property type="protein sequence ID" value="EFJ02107.1"/>
    <property type="molecule type" value="Genomic_DNA"/>
</dbReference>
<dbReference type="VEuPathDB" id="FungiDB:SCHCODRAFT_02697371"/>
<name>D8PMA9_SCHCM</name>
<keyword evidence="2" id="KW-1185">Reference proteome</keyword>
<dbReference type="InParanoid" id="D8PMA9"/>
<proteinExistence type="predicted"/>
<dbReference type="OrthoDB" id="2849576at2759"/>
<dbReference type="Proteomes" id="UP000007431">
    <property type="component" value="Unassembled WGS sequence"/>
</dbReference>